<reference evidence="3 4" key="1">
    <citation type="journal article" date="2020" name="Biotechnol. Biofuels">
        <title>New insights from the biogas microbiome by comprehensive genome-resolved metagenomics of nearly 1600 species originating from multiple anaerobic digesters.</title>
        <authorList>
            <person name="Campanaro S."/>
            <person name="Treu L."/>
            <person name="Rodriguez-R L.M."/>
            <person name="Kovalovszki A."/>
            <person name="Ziels R.M."/>
            <person name="Maus I."/>
            <person name="Zhu X."/>
            <person name="Kougias P.G."/>
            <person name="Basile A."/>
            <person name="Luo G."/>
            <person name="Schluter A."/>
            <person name="Konstantinidis K.T."/>
            <person name="Angelidaki I."/>
        </authorList>
    </citation>
    <scope>NUCLEOTIDE SEQUENCE [LARGE SCALE GENOMIC DNA]</scope>
    <source>
        <strain evidence="3">AS27yjCOA_202</strain>
    </source>
</reference>
<keyword evidence="3" id="KW-0808">Transferase</keyword>
<feature type="transmembrane region" description="Helical" evidence="1">
    <location>
        <begin position="294"/>
        <end position="324"/>
    </location>
</feature>
<comment type="caution">
    <text evidence="3">The sequence shown here is derived from an EMBL/GenBank/DDBJ whole genome shotgun (WGS) entry which is preliminary data.</text>
</comment>
<evidence type="ECO:0000256" key="1">
    <source>
        <dbReference type="SAM" id="Phobius"/>
    </source>
</evidence>
<dbReference type="Proteomes" id="UP000590542">
    <property type="component" value="Unassembled WGS sequence"/>
</dbReference>
<feature type="transmembrane region" description="Helical" evidence="1">
    <location>
        <begin position="403"/>
        <end position="422"/>
    </location>
</feature>
<proteinExistence type="predicted"/>
<evidence type="ECO:0000313" key="3">
    <source>
        <dbReference type="EMBL" id="NMB91464.1"/>
    </source>
</evidence>
<dbReference type="Pfam" id="PF13231">
    <property type="entry name" value="PMT_2"/>
    <property type="match status" value="1"/>
</dbReference>
<feature type="transmembrane region" description="Helical" evidence="1">
    <location>
        <begin position="345"/>
        <end position="365"/>
    </location>
</feature>
<feature type="transmembrane region" description="Helical" evidence="1">
    <location>
        <begin position="167"/>
        <end position="184"/>
    </location>
</feature>
<dbReference type="InterPro" id="IPR038731">
    <property type="entry name" value="RgtA/B/C-like"/>
</dbReference>
<evidence type="ECO:0000259" key="2">
    <source>
        <dbReference type="Pfam" id="PF13231"/>
    </source>
</evidence>
<feature type="transmembrane region" description="Helical" evidence="1">
    <location>
        <begin position="233"/>
        <end position="256"/>
    </location>
</feature>
<sequence length="549" mass="63861">MLLEKIRKAFSFLSQAEKNKLSRCALLLIFVFLFFATRIPYLSKDTINPDGVNWHYRSQQFVVGLKFLQFEKTYQHYHPGVTLMWVTGIPIEIFKQVTNIKDYNLYNFQAFDFIAKFSLVIVQLVLSLLVIYALSKIVGFNKSFLTVVFFSFEPFFVGNSRLYHMDTLLSILLFLAIIFSFLNLKNPSFGMSLLSGLFLALSFLTKSVSIGAVLFVVLYALAYFVYSKQYKSILPYVAYTLFFFVLFTFLLFPALWENPIYYLSLIFKEAARVGIRKGHGQVVFGEYTRDPGFWFYPLVLLVKTSPFTIIGCILFVVSSIKSLVIDVKENIKNEIKMFKDTKKKFLNFGFYIAVFYLGYVFSMSFPTKKIDRYMLVVYPFMAYLAVVGYGKVFLFLKSKVKKLMFWSTISLLCLVFWVMPFVRVYPYYFTYTSPLFINSQTANKIVAQKPFGIGMYDLKELIVKRYGSSKNLMTPKLAFVDTKPMKSIYPNSKVFDVRVSGPGQYDLLVLGVNEDIPENIENSKYTFEKDASMWINGLEYWRIYVKKEK</sequence>
<feature type="transmembrane region" description="Helical" evidence="1">
    <location>
        <begin position="377"/>
        <end position="396"/>
    </location>
</feature>
<keyword evidence="1" id="KW-0472">Membrane</keyword>
<dbReference type="AlphaFoldDB" id="A0A7X9E6U5"/>
<organism evidence="3 4">
    <name type="scientific">candidate division WWE3 bacterium</name>
    <dbReference type="NCBI Taxonomy" id="2053526"/>
    <lineage>
        <taxon>Bacteria</taxon>
        <taxon>Katanobacteria</taxon>
    </lineage>
</organism>
<feature type="transmembrane region" description="Helical" evidence="1">
    <location>
        <begin position="113"/>
        <end position="134"/>
    </location>
</feature>
<keyword evidence="1" id="KW-1133">Transmembrane helix</keyword>
<name>A0A7X9E6U5_UNCKA</name>
<protein>
    <submittedName>
        <fullName evidence="3">Glycosyltransferase family 39 protein</fullName>
    </submittedName>
</protein>
<gene>
    <name evidence="3" type="ORF">GYA37_01290</name>
</gene>
<dbReference type="EMBL" id="JAAZNV010000006">
    <property type="protein sequence ID" value="NMB91464.1"/>
    <property type="molecule type" value="Genomic_DNA"/>
</dbReference>
<feature type="transmembrane region" description="Helical" evidence="1">
    <location>
        <begin position="196"/>
        <end position="226"/>
    </location>
</feature>
<feature type="transmembrane region" description="Helical" evidence="1">
    <location>
        <begin position="21"/>
        <end position="41"/>
    </location>
</feature>
<dbReference type="GO" id="GO:0016740">
    <property type="term" value="F:transferase activity"/>
    <property type="evidence" value="ECO:0007669"/>
    <property type="project" value="UniProtKB-KW"/>
</dbReference>
<evidence type="ECO:0000313" key="4">
    <source>
        <dbReference type="Proteomes" id="UP000590542"/>
    </source>
</evidence>
<keyword evidence="1" id="KW-0812">Transmembrane</keyword>
<accession>A0A7X9E6U5</accession>
<feature type="domain" description="Glycosyltransferase RgtA/B/C/D-like" evidence="2">
    <location>
        <begin position="119"/>
        <end position="250"/>
    </location>
</feature>